<gene>
    <name evidence="3" type="ORF">AUP42_02430</name>
</gene>
<evidence type="ECO:0000256" key="1">
    <source>
        <dbReference type="SAM" id="MobiDB-lite"/>
    </source>
</evidence>
<evidence type="ECO:0000313" key="4">
    <source>
        <dbReference type="Proteomes" id="UP000076335"/>
    </source>
</evidence>
<feature type="region of interest" description="Disordered" evidence="1">
    <location>
        <begin position="151"/>
        <end position="173"/>
    </location>
</feature>
<feature type="domain" description="SPOR" evidence="2">
    <location>
        <begin position="232"/>
        <end position="299"/>
    </location>
</feature>
<protein>
    <recommendedName>
        <fullName evidence="2">SPOR domain-containing protein</fullName>
    </recommendedName>
</protein>
<accession>A0A154L315</accession>
<sequence>MKKILVVAAPLALAACGGPVELTVAKLAGDLISYVTTGKSTTDHAVSAVAERDCALHRPLFEEDVCQDNVLLDDAVALAEPGAPSIKQKIRDAEPAIYAVNAPGEDWSQPKAGARTSAVIVKTDLPPRPVIHDAVSHDEATAAPVEIASAQDQFTPDYNRTPLRNEGPLDPQGEADAAVAGYVAPPKPVAPIAETQTAALTDTGIMTDEVSVIAPESTAHDKLVAVPLAGDYVVLASFADQLRAQNALSLYSEYQPRLISATVKGREYLRVAVGPLSHEHAKDLRHLAAKKGVKDPWIVEIDAAGE</sequence>
<organism evidence="3 4">
    <name type="scientific">Thalassospira lucentensis</name>
    <dbReference type="NCBI Taxonomy" id="168935"/>
    <lineage>
        <taxon>Bacteria</taxon>
        <taxon>Pseudomonadati</taxon>
        <taxon>Pseudomonadota</taxon>
        <taxon>Alphaproteobacteria</taxon>
        <taxon>Rhodospirillales</taxon>
        <taxon>Thalassospiraceae</taxon>
        <taxon>Thalassospira</taxon>
    </lineage>
</organism>
<dbReference type="GO" id="GO:0042834">
    <property type="term" value="F:peptidoglycan binding"/>
    <property type="evidence" value="ECO:0007669"/>
    <property type="project" value="InterPro"/>
</dbReference>
<reference evidence="3 4" key="1">
    <citation type="submission" date="2015-12" db="EMBL/GenBank/DDBJ databases">
        <title>Genome sequence of Thalassospira lucentensis MCCC 1A02072.</title>
        <authorList>
            <person name="Lu L."/>
            <person name="Lai Q."/>
            <person name="Shao Z."/>
            <person name="Qian P."/>
        </authorList>
    </citation>
    <scope>NUCLEOTIDE SEQUENCE [LARGE SCALE GENOMIC DNA]</scope>
    <source>
        <strain evidence="3 4">MCCC 1A02072</strain>
    </source>
</reference>
<evidence type="ECO:0000259" key="2">
    <source>
        <dbReference type="Pfam" id="PF05036"/>
    </source>
</evidence>
<name>A0A154L315_9PROT</name>
<dbReference type="EMBL" id="LPVY01000020">
    <property type="protein sequence ID" value="KZB62925.1"/>
    <property type="molecule type" value="Genomic_DNA"/>
</dbReference>
<proteinExistence type="predicted"/>
<comment type="caution">
    <text evidence="3">The sequence shown here is derived from an EMBL/GenBank/DDBJ whole genome shotgun (WGS) entry which is preliminary data.</text>
</comment>
<dbReference type="Proteomes" id="UP000076335">
    <property type="component" value="Unassembled WGS sequence"/>
</dbReference>
<dbReference type="RefSeq" id="WP_062952417.1">
    <property type="nucleotide sequence ID" value="NZ_LPVY01000020.1"/>
</dbReference>
<dbReference type="AlphaFoldDB" id="A0A154L315"/>
<dbReference type="PROSITE" id="PS51257">
    <property type="entry name" value="PROKAR_LIPOPROTEIN"/>
    <property type="match status" value="1"/>
</dbReference>
<dbReference type="OrthoDB" id="6397778at2"/>
<dbReference type="InterPro" id="IPR007730">
    <property type="entry name" value="SPOR-like_dom"/>
</dbReference>
<evidence type="ECO:0000313" key="3">
    <source>
        <dbReference type="EMBL" id="KZB62925.1"/>
    </source>
</evidence>
<dbReference type="Pfam" id="PF05036">
    <property type="entry name" value="SPOR"/>
    <property type="match status" value="1"/>
</dbReference>